<keyword evidence="2" id="KW-1185">Reference proteome</keyword>
<proteinExistence type="predicted"/>
<evidence type="ECO:0000313" key="2">
    <source>
        <dbReference type="Proteomes" id="UP000269396"/>
    </source>
</evidence>
<dbReference type="AlphaFoldDB" id="A0A3P8JDT7"/>
<sequence length="38" mass="4200">MDDLIVTGQVTSSSIQRFLVQTDDETNIKSGVMRTGKK</sequence>
<evidence type="ECO:0000313" key="1">
    <source>
        <dbReference type="EMBL" id="VDP64806.1"/>
    </source>
</evidence>
<reference evidence="1 2" key="1">
    <citation type="submission" date="2018-11" db="EMBL/GenBank/DDBJ databases">
        <authorList>
            <consortium name="Pathogen Informatics"/>
        </authorList>
    </citation>
    <scope>NUCLEOTIDE SEQUENCE [LARGE SCALE GENOMIC DNA]</scope>
    <source>
        <strain>Denwood</strain>
        <strain evidence="2">Zambia</strain>
    </source>
</reference>
<gene>
    <name evidence="1" type="ORF">SMTD_LOCUS14024</name>
</gene>
<organism evidence="1 2">
    <name type="scientific">Schistosoma mattheei</name>
    <dbReference type="NCBI Taxonomy" id="31246"/>
    <lineage>
        <taxon>Eukaryota</taxon>
        <taxon>Metazoa</taxon>
        <taxon>Spiralia</taxon>
        <taxon>Lophotrochozoa</taxon>
        <taxon>Platyhelminthes</taxon>
        <taxon>Trematoda</taxon>
        <taxon>Digenea</taxon>
        <taxon>Strigeidida</taxon>
        <taxon>Schistosomatoidea</taxon>
        <taxon>Schistosomatidae</taxon>
        <taxon>Schistosoma</taxon>
    </lineage>
</organism>
<accession>A0A3P8JDT7</accession>
<name>A0A3P8JDT7_9TREM</name>
<protein>
    <submittedName>
        <fullName evidence="1">Uncharacterized protein</fullName>
    </submittedName>
</protein>
<dbReference type="Proteomes" id="UP000269396">
    <property type="component" value="Unassembled WGS sequence"/>
</dbReference>
<dbReference type="EMBL" id="UZAL01034174">
    <property type="protein sequence ID" value="VDP64806.1"/>
    <property type="molecule type" value="Genomic_DNA"/>
</dbReference>